<evidence type="ECO:0000313" key="4">
    <source>
        <dbReference type="Proteomes" id="UP001055167"/>
    </source>
</evidence>
<evidence type="ECO:0000256" key="1">
    <source>
        <dbReference type="SAM" id="MobiDB-lite"/>
    </source>
</evidence>
<accession>A0ABQ4QYM1</accession>
<reference evidence="3" key="2">
    <citation type="submission" date="2021-08" db="EMBL/GenBank/DDBJ databases">
        <authorList>
            <person name="Tani A."/>
            <person name="Ola A."/>
            <person name="Ogura Y."/>
            <person name="Katsura K."/>
            <person name="Hayashi T."/>
        </authorList>
    </citation>
    <scope>NUCLEOTIDE SEQUENCE</scope>
    <source>
        <strain evidence="3">KCTC 52305</strain>
    </source>
</reference>
<keyword evidence="4" id="KW-1185">Reference proteome</keyword>
<dbReference type="EMBL" id="BPQH01000009">
    <property type="protein sequence ID" value="GJD50505.1"/>
    <property type="molecule type" value="Genomic_DNA"/>
</dbReference>
<dbReference type="Pfam" id="PF06812">
    <property type="entry name" value="ImpA_N"/>
    <property type="match status" value="1"/>
</dbReference>
<dbReference type="PANTHER" id="PTHR37951:SF1">
    <property type="entry name" value="TYPE VI SECRETION SYSTEM COMPONENT TSSA1"/>
    <property type="match status" value="1"/>
</dbReference>
<dbReference type="NCBIfam" id="TIGR03363">
    <property type="entry name" value="VI_chp_8"/>
    <property type="match status" value="1"/>
</dbReference>
<dbReference type="InterPro" id="IPR017740">
    <property type="entry name" value="TssA-like"/>
</dbReference>
<feature type="region of interest" description="Disordered" evidence="1">
    <location>
        <begin position="242"/>
        <end position="276"/>
    </location>
</feature>
<feature type="compositionally biased region" description="Low complexity" evidence="1">
    <location>
        <begin position="247"/>
        <end position="267"/>
    </location>
</feature>
<protein>
    <recommendedName>
        <fullName evidence="2">ImpA N-terminal domain-containing protein</fullName>
    </recommendedName>
</protein>
<reference evidence="3" key="1">
    <citation type="journal article" date="2021" name="Front. Microbiol.">
        <title>Comprehensive Comparative Genomics and Phenotyping of Methylobacterium Species.</title>
        <authorList>
            <person name="Alessa O."/>
            <person name="Ogura Y."/>
            <person name="Fujitani Y."/>
            <person name="Takami H."/>
            <person name="Hayashi T."/>
            <person name="Sahin N."/>
            <person name="Tani A."/>
        </authorList>
    </citation>
    <scope>NUCLEOTIDE SEQUENCE</scope>
    <source>
        <strain evidence="3">KCTC 52305</strain>
    </source>
</reference>
<dbReference type="InterPro" id="IPR010657">
    <property type="entry name" value="ImpA_N"/>
</dbReference>
<dbReference type="Proteomes" id="UP001055167">
    <property type="component" value="Unassembled WGS sequence"/>
</dbReference>
<name>A0ABQ4QYM1_9HYPH</name>
<organism evidence="3 4">
    <name type="scientific">Methylobacterium crusticola</name>
    <dbReference type="NCBI Taxonomy" id="1697972"/>
    <lineage>
        <taxon>Bacteria</taxon>
        <taxon>Pseudomonadati</taxon>
        <taxon>Pseudomonadota</taxon>
        <taxon>Alphaproteobacteria</taxon>
        <taxon>Hyphomicrobiales</taxon>
        <taxon>Methylobacteriaceae</taxon>
        <taxon>Methylobacterium</taxon>
    </lineage>
</organism>
<comment type="caution">
    <text evidence="3">The sequence shown here is derived from an EMBL/GenBank/DDBJ whole genome shotgun (WGS) entry which is preliminary data.</text>
</comment>
<sequence length="346" mass="37772">MSPSSRFLQMKDARTSARRKERALDVDADATLPTDEWSEVAESACIILSEEGKDLEVAAWLVEALLRLDGVPGLFTGLKVAQGLVERFWDEIHPLPDEEGNEPRLSPFIALNGSGSDGTLTQALRKIPLTAGAGYALWQYEQARDIETLSDTGKREARLADGGLSMEKLLEAMRETPAAFYANLLDDVAEARRSLDALSEAFAIRVGRDAPPAGGLRAILQEVEDAVRVIAADKLLQVRTDPLSNNAAEPPVAGDAAADGEEGSAPARSMPDGRPLGREDAFRQLLHIASYFRETEPHSPISYSLEEVVRRGRLPLPQLLDELIMDNDARRFFFIASGVKPKEEVG</sequence>
<proteinExistence type="predicted"/>
<evidence type="ECO:0000313" key="3">
    <source>
        <dbReference type="EMBL" id="GJD50505.1"/>
    </source>
</evidence>
<feature type="domain" description="ImpA N-terminal" evidence="2">
    <location>
        <begin position="5"/>
        <end position="112"/>
    </location>
</feature>
<dbReference type="PANTHER" id="PTHR37951">
    <property type="entry name" value="CYTOPLASMIC PROTEIN-RELATED"/>
    <property type="match status" value="1"/>
</dbReference>
<gene>
    <name evidence="3" type="ORF">OPKNFCMD_3248</name>
</gene>
<evidence type="ECO:0000259" key="2">
    <source>
        <dbReference type="Pfam" id="PF06812"/>
    </source>
</evidence>